<accession>A0A9W8YJK7</accession>
<feature type="compositionally biased region" description="Polar residues" evidence="1">
    <location>
        <begin position="76"/>
        <end position="111"/>
    </location>
</feature>
<dbReference type="EMBL" id="JAPEVB010000006">
    <property type="protein sequence ID" value="KAJ4386509.1"/>
    <property type="molecule type" value="Genomic_DNA"/>
</dbReference>
<gene>
    <name evidence="2" type="ORF">N0V93_009406</name>
</gene>
<feature type="region of interest" description="Disordered" evidence="1">
    <location>
        <begin position="1"/>
        <end position="111"/>
    </location>
</feature>
<feature type="compositionally biased region" description="Polar residues" evidence="1">
    <location>
        <begin position="1"/>
        <end position="13"/>
    </location>
</feature>
<dbReference type="AlphaFoldDB" id="A0A9W8YJK7"/>
<reference evidence="2" key="1">
    <citation type="submission" date="2022-10" db="EMBL/GenBank/DDBJ databases">
        <title>Tapping the CABI collections for fungal endophytes: first genome assemblies for Collariella, Neodidymelliopsis, Ascochyta clinopodiicola, Didymella pomorum, Didymosphaeria variabile, Neocosmospora piperis and Neocucurbitaria cava.</title>
        <authorList>
            <person name="Hill R."/>
        </authorList>
    </citation>
    <scope>NUCLEOTIDE SEQUENCE</scope>
    <source>
        <strain evidence="2">IMI 355082</strain>
    </source>
</reference>
<protein>
    <submittedName>
        <fullName evidence="2">Uncharacterized protein</fullName>
    </submittedName>
</protein>
<sequence>MNKNGTPPTSNVDMDQDSPRTDSGPSRLRRIISLPGWPQQRLPRESTGPSAAPQDSGKLAHTASKMPSKPNLRRIASTSSRIFRSTTGTNTIQDKATETGDSQQVASTEMTQISRRPSVVRLRRMASMPARSLKRMTSRPSVASPDTSTSEGKYLSRVKSWSGSMRTGTSRWLGTNRKERDVPKIEVSETPARETRPPRRVHFATAELRPDIGNETSEDDNLSSYHVSLLPSRHDAEETRDGDDVRLEKWWRKDAYYAALAIPIF</sequence>
<feature type="compositionally biased region" description="Polar residues" evidence="1">
    <location>
        <begin position="138"/>
        <end position="151"/>
    </location>
</feature>
<organism evidence="2 3">
    <name type="scientific">Gnomoniopsis smithogilvyi</name>
    <dbReference type="NCBI Taxonomy" id="1191159"/>
    <lineage>
        <taxon>Eukaryota</taxon>
        <taxon>Fungi</taxon>
        <taxon>Dikarya</taxon>
        <taxon>Ascomycota</taxon>
        <taxon>Pezizomycotina</taxon>
        <taxon>Sordariomycetes</taxon>
        <taxon>Sordariomycetidae</taxon>
        <taxon>Diaporthales</taxon>
        <taxon>Gnomoniaceae</taxon>
        <taxon>Gnomoniopsis</taxon>
    </lineage>
</organism>
<evidence type="ECO:0000313" key="2">
    <source>
        <dbReference type="EMBL" id="KAJ4386509.1"/>
    </source>
</evidence>
<keyword evidence="3" id="KW-1185">Reference proteome</keyword>
<name>A0A9W8YJK7_9PEZI</name>
<evidence type="ECO:0000256" key="1">
    <source>
        <dbReference type="SAM" id="MobiDB-lite"/>
    </source>
</evidence>
<feature type="region of interest" description="Disordered" evidence="1">
    <location>
        <begin position="129"/>
        <end position="151"/>
    </location>
</feature>
<proteinExistence type="predicted"/>
<dbReference type="Proteomes" id="UP001140453">
    <property type="component" value="Unassembled WGS sequence"/>
</dbReference>
<evidence type="ECO:0000313" key="3">
    <source>
        <dbReference type="Proteomes" id="UP001140453"/>
    </source>
</evidence>
<comment type="caution">
    <text evidence="2">The sequence shown here is derived from an EMBL/GenBank/DDBJ whole genome shotgun (WGS) entry which is preliminary data.</text>
</comment>